<protein>
    <recommendedName>
        <fullName evidence="4">F-box domain-containing protein</fullName>
    </recommendedName>
</protein>
<gene>
    <name evidence="2" type="ORF">PFISCL1PPCAC_4515</name>
</gene>
<proteinExistence type="predicted"/>
<name>A0AAV5V2E9_9BILA</name>
<reference evidence="2" key="1">
    <citation type="submission" date="2023-10" db="EMBL/GenBank/DDBJ databases">
        <title>Genome assembly of Pristionchus species.</title>
        <authorList>
            <person name="Yoshida K."/>
            <person name="Sommer R.J."/>
        </authorList>
    </citation>
    <scope>NUCLEOTIDE SEQUENCE</scope>
    <source>
        <strain evidence="2">RS5133</strain>
    </source>
</reference>
<evidence type="ECO:0000313" key="2">
    <source>
        <dbReference type="EMBL" id="GMT13218.1"/>
    </source>
</evidence>
<sequence>MGVIFRFRHLSIIYFLVSFRSRKSQSDMHGFLLSQFPEDCLLRVFAFLNRLTLAIFSMFITLRSFITCTALTLREMRFW</sequence>
<dbReference type="AlphaFoldDB" id="A0AAV5V2E9"/>
<keyword evidence="3" id="KW-1185">Reference proteome</keyword>
<dbReference type="EMBL" id="BTSY01000002">
    <property type="protein sequence ID" value="GMT13218.1"/>
    <property type="molecule type" value="Genomic_DNA"/>
</dbReference>
<organism evidence="2 3">
    <name type="scientific">Pristionchus fissidentatus</name>
    <dbReference type="NCBI Taxonomy" id="1538716"/>
    <lineage>
        <taxon>Eukaryota</taxon>
        <taxon>Metazoa</taxon>
        <taxon>Ecdysozoa</taxon>
        <taxon>Nematoda</taxon>
        <taxon>Chromadorea</taxon>
        <taxon>Rhabditida</taxon>
        <taxon>Rhabditina</taxon>
        <taxon>Diplogasteromorpha</taxon>
        <taxon>Diplogasteroidea</taxon>
        <taxon>Neodiplogasteridae</taxon>
        <taxon>Pristionchus</taxon>
    </lineage>
</organism>
<keyword evidence="1" id="KW-0472">Membrane</keyword>
<keyword evidence="1" id="KW-1133">Transmembrane helix</keyword>
<evidence type="ECO:0000313" key="3">
    <source>
        <dbReference type="Proteomes" id="UP001432322"/>
    </source>
</evidence>
<accession>A0AAV5V2E9</accession>
<feature type="non-terminal residue" evidence="2">
    <location>
        <position position="79"/>
    </location>
</feature>
<feature type="transmembrane region" description="Helical" evidence="1">
    <location>
        <begin position="51"/>
        <end position="73"/>
    </location>
</feature>
<evidence type="ECO:0008006" key="4">
    <source>
        <dbReference type="Google" id="ProtNLM"/>
    </source>
</evidence>
<evidence type="ECO:0000256" key="1">
    <source>
        <dbReference type="SAM" id="Phobius"/>
    </source>
</evidence>
<keyword evidence="1" id="KW-0812">Transmembrane</keyword>
<dbReference type="Proteomes" id="UP001432322">
    <property type="component" value="Unassembled WGS sequence"/>
</dbReference>
<comment type="caution">
    <text evidence="2">The sequence shown here is derived from an EMBL/GenBank/DDBJ whole genome shotgun (WGS) entry which is preliminary data.</text>
</comment>